<feature type="transmembrane region" description="Helical" evidence="9">
    <location>
        <begin position="20"/>
        <end position="40"/>
    </location>
</feature>
<feature type="transmembrane region" description="Helical" evidence="9">
    <location>
        <begin position="289"/>
        <end position="307"/>
    </location>
</feature>
<keyword evidence="5 9" id="KW-1133">Transmembrane helix</keyword>
<keyword evidence="4 9" id="KW-0812">Transmembrane</keyword>
<feature type="transmembrane region" description="Helical" evidence="9">
    <location>
        <begin position="378"/>
        <end position="396"/>
    </location>
</feature>
<feature type="transmembrane region" description="Helical" evidence="9">
    <location>
        <begin position="258"/>
        <end position="277"/>
    </location>
</feature>
<feature type="transmembrane region" description="Helical" evidence="9">
    <location>
        <begin position="169"/>
        <end position="186"/>
    </location>
</feature>
<evidence type="ECO:0000259" key="10">
    <source>
        <dbReference type="PROSITE" id="PS50850"/>
    </source>
</evidence>
<protein>
    <recommendedName>
        <fullName evidence="8">Multidrug efflux pump Tap</fullName>
    </recommendedName>
</protein>
<gene>
    <name evidence="11" type="ORF">AVDCRST_MAG85-262</name>
</gene>
<evidence type="ECO:0000256" key="8">
    <source>
        <dbReference type="ARBA" id="ARBA00040914"/>
    </source>
</evidence>
<proteinExistence type="inferred from homology"/>
<feature type="transmembrane region" description="Helical" evidence="9">
    <location>
        <begin position="221"/>
        <end position="246"/>
    </location>
</feature>
<evidence type="ECO:0000256" key="5">
    <source>
        <dbReference type="ARBA" id="ARBA00022989"/>
    </source>
</evidence>
<reference evidence="11" key="1">
    <citation type="submission" date="2020-02" db="EMBL/GenBank/DDBJ databases">
        <authorList>
            <person name="Meier V. D."/>
        </authorList>
    </citation>
    <scope>NUCLEOTIDE SEQUENCE</scope>
    <source>
        <strain evidence="11">AVDCRST_MAG85</strain>
    </source>
</reference>
<comment type="subcellular location">
    <subcellularLocation>
        <location evidence="1">Cell membrane</location>
        <topology evidence="1">Multi-pass membrane protein</topology>
    </subcellularLocation>
</comment>
<dbReference type="GO" id="GO:0022857">
    <property type="term" value="F:transmembrane transporter activity"/>
    <property type="evidence" value="ECO:0007669"/>
    <property type="project" value="InterPro"/>
</dbReference>
<dbReference type="PANTHER" id="PTHR23513">
    <property type="entry name" value="INTEGRAL MEMBRANE EFFLUX PROTEIN-RELATED"/>
    <property type="match status" value="1"/>
</dbReference>
<comment type="similarity">
    <text evidence="7">Belongs to the major facilitator superfamily. Drug:H(+) antiporter-3 (DHA3) (TC 2.A.1.21) family.</text>
</comment>
<evidence type="ECO:0000256" key="1">
    <source>
        <dbReference type="ARBA" id="ARBA00004651"/>
    </source>
</evidence>
<keyword evidence="6 9" id="KW-0472">Membrane</keyword>
<keyword evidence="2" id="KW-0813">Transport</keyword>
<dbReference type="SUPFAM" id="SSF103473">
    <property type="entry name" value="MFS general substrate transporter"/>
    <property type="match status" value="1"/>
</dbReference>
<accession>A0A6J4RR09</accession>
<dbReference type="CDD" id="cd06173">
    <property type="entry name" value="MFS_MefA_like"/>
    <property type="match status" value="1"/>
</dbReference>
<sequence>MRDLRTLFVTEPRARRLLAAHAQSSLGTGAAYVALLLVAYDRFHSPFAVSAILLCELAPAILLAPMLGAAADRWSPKVILVASDVLRCAAFVALALVGSFEATVAFAVLAGVGQAAFQPAVMASLPRLVERKSLPSMTGVYGAIQELGYTAGPVLAAAAFVLVEAPGLLLANGITFALSAVLLATIDFGRPATAEAGDGTAKPRLLAAVTDGARALRANRAAWTVVLSSTAFVCFLGAINVAELVLVRETLDGGPAHYSLVVAAMGLGIAGGSLFGARAQDGDAAGRQYLAGLALCGVSLLACAAVPSWPVALATFAMLGVGNGLALVAENVLIQHVVPDAVKGRVFGLKSALISTSFAVAYFGGGALVAVAGPRATFVGLGTGCLIVWVAARAVLVRTSAGRPAEVVPAPA</sequence>
<evidence type="ECO:0000313" key="11">
    <source>
        <dbReference type="EMBL" id="CAA9475322.1"/>
    </source>
</evidence>
<dbReference type="EMBL" id="CADCVT010000031">
    <property type="protein sequence ID" value="CAA9475322.1"/>
    <property type="molecule type" value="Genomic_DNA"/>
</dbReference>
<dbReference type="InterPro" id="IPR020846">
    <property type="entry name" value="MFS_dom"/>
</dbReference>
<dbReference type="InterPro" id="IPR011701">
    <property type="entry name" value="MFS"/>
</dbReference>
<feature type="domain" description="Major facilitator superfamily (MFS) profile" evidence="10">
    <location>
        <begin position="221"/>
        <end position="412"/>
    </location>
</feature>
<dbReference type="InterPro" id="IPR036259">
    <property type="entry name" value="MFS_trans_sf"/>
</dbReference>
<feature type="transmembrane region" description="Helical" evidence="9">
    <location>
        <begin position="313"/>
        <end position="334"/>
    </location>
</feature>
<evidence type="ECO:0000256" key="9">
    <source>
        <dbReference type="SAM" id="Phobius"/>
    </source>
</evidence>
<dbReference type="PROSITE" id="PS50850">
    <property type="entry name" value="MFS"/>
    <property type="match status" value="1"/>
</dbReference>
<evidence type="ECO:0000256" key="7">
    <source>
        <dbReference type="ARBA" id="ARBA00038075"/>
    </source>
</evidence>
<dbReference type="Pfam" id="PF07690">
    <property type="entry name" value="MFS_1"/>
    <property type="match status" value="2"/>
</dbReference>
<evidence type="ECO:0000256" key="4">
    <source>
        <dbReference type="ARBA" id="ARBA00022692"/>
    </source>
</evidence>
<dbReference type="PANTHER" id="PTHR23513:SF9">
    <property type="entry name" value="ENTEROBACTIN EXPORTER ENTS"/>
    <property type="match status" value="1"/>
</dbReference>
<organism evidence="11">
    <name type="scientific">uncultured Solirubrobacteraceae bacterium</name>
    <dbReference type="NCBI Taxonomy" id="1162706"/>
    <lineage>
        <taxon>Bacteria</taxon>
        <taxon>Bacillati</taxon>
        <taxon>Actinomycetota</taxon>
        <taxon>Thermoleophilia</taxon>
        <taxon>Solirubrobacterales</taxon>
        <taxon>Solirubrobacteraceae</taxon>
        <taxon>environmental samples</taxon>
    </lineage>
</organism>
<dbReference type="GO" id="GO:0005886">
    <property type="term" value="C:plasma membrane"/>
    <property type="evidence" value="ECO:0007669"/>
    <property type="project" value="UniProtKB-SubCell"/>
</dbReference>
<dbReference type="AlphaFoldDB" id="A0A6J4RR09"/>
<feature type="transmembrane region" description="Helical" evidence="9">
    <location>
        <begin position="46"/>
        <end position="66"/>
    </location>
</feature>
<name>A0A6J4RR09_9ACTN</name>
<dbReference type="Gene3D" id="1.20.1250.20">
    <property type="entry name" value="MFS general substrate transporter like domains"/>
    <property type="match status" value="1"/>
</dbReference>
<keyword evidence="3" id="KW-1003">Cell membrane</keyword>
<evidence type="ECO:0000256" key="2">
    <source>
        <dbReference type="ARBA" id="ARBA00022448"/>
    </source>
</evidence>
<evidence type="ECO:0000256" key="3">
    <source>
        <dbReference type="ARBA" id="ARBA00022475"/>
    </source>
</evidence>
<evidence type="ECO:0000256" key="6">
    <source>
        <dbReference type="ARBA" id="ARBA00023136"/>
    </source>
</evidence>
<feature type="transmembrane region" description="Helical" evidence="9">
    <location>
        <begin position="346"/>
        <end position="372"/>
    </location>
</feature>